<accession>H8GGV1</accession>
<dbReference type="HOGENOM" id="CLU_2438929_0_0_6"/>
<keyword evidence="2" id="KW-1185">Reference proteome</keyword>
<dbReference type="STRING" id="686340.Metal_2328"/>
<sequence>MKHLYYPYAPGTVGARGDGSFTRGFVASACISAFQDVAHPDFKADYLRVLRHGLQGGTALAAGSHAARSLHQGDYTSALLSVAVGAAGVLLLENLLTDKVETKEAGDE</sequence>
<name>H8GGV1_METAL</name>
<dbReference type="RefSeq" id="WP_005372431.1">
    <property type="nucleotide sequence ID" value="NZ_CM001475.1"/>
</dbReference>
<organism evidence="1 2">
    <name type="scientific">Methylomicrobium album BG8</name>
    <dbReference type="NCBI Taxonomy" id="686340"/>
    <lineage>
        <taxon>Bacteria</taxon>
        <taxon>Pseudomonadati</taxon>
        <taxon>Pseudomonadota</taxon>
        <taxon>Gammaproteobacteria</taxon>
        <taxon>Methylococcales</taxon>
        <taxon>Methylococcaceae</taxon>
        <taxon>Methylomicrobium</taxon>
    </lineage>
</organism>
<dbReference type="Proteomes" id="UP000005090">
    <property type="component" value="Chromosome"/>
</dbReference>
<dbReference type="eggNOG" id="ENOG50331T8">
    <property type="taxonomic scope" value="Bacteria"/>
</dbReference>
<reference evidence="1 2" key="1">
    <citation type="journal article" date="2013" name="Genome Announc.">
        <title>Genome Sequence of the Obligate Gammaproteobacterial Methanotroph Methylomicrobium album Strain BG8.</title>
        <authorList>
            <person name="Kits K.D."/>
            <person name="Kalyuzhnaya M.G."/>
            <person name="Klotz M.G."/>
            <person name="Jetten M.S."/>
            <person name="Op den Camp H.J."/>
            <person name="Vuilleumier S."/>
            <person name="Bringel F."/>
            <person name="Dispirito A.A."/>
            <person name="Murrell J.C."/>
            <person name="Bruce D."/>
            <person name="Cheng J.F."/>
            <person name="Copeland A."/>
            <person name="Goodwin L."/>
            <person name="Hauser L."/>
            <person name="Lajus A."/>
            <person name="Land M.L."/>
            <person name="Lapidus A."/>
            <person name="Lucas S."/>
            <person name="Medigue C."/>
            <person name="Pitluck S."/>
            <person name="Woyke T."/>
            <person name="Zeytun A."/>
            <person name="Stein L.Y."/>
        </authorList>
    </citation>
    <scope>NUCLEOTIDE SEQUENCE [LARGE SCALE GENOMIC DNA]</scope>
    <source>
        <strain evidence="1 2">BG8</strain>
    </source>
</reference>
<proteinExistence type="predicted"/>
<dbReference type="AlphaFoldDB" id="H8GGV1"/>
<evidence type="ECO:0000313" key="2">
    <source>
        <dbReference type="Proteomes" id="UP000005090"/>
    </source>
</evidence>
<evidence type="ECO:0000313" key="1">
    <source>
        <dbReference type="EMBL" id="EIC30064.1"/>
    </source>
</evidence>
<gene>
    <name evidence="1" type="ORF">Metal_2328</name>
</gene>
<protein>
    <submittedName>
        <fullName evidence="1">Uncharacterized protein</fullName>
    </submittedName>
</protein>
<dbReference type="EMBL" id="CM001475">
    <property type="protein sequence ID" value="EIC30064.1"/>
    <property type="molecule type" value="Genomic_DNA"/>
</dbReference>